<feature type="transmembrane region" description="Helical" evidence="1">
    <location>
        <begin position="403"/>
        <end position="425"/>
    </location>
</feature>
<keyword evidence="1" id="KW-0812">Transmembrane</keyword>
<reference evidence="2" key="1">
    <citation type="journal article" date="2012" name="PLoS Negl. Trop. Dis.">
        <title>A systematically improved high quality genome and transcriptome of the human blood fluke Schistosoma mansoni.</title>
        <authorList>
            <person name="Protasio A.V."/>
            <person name="Tsai I.J."/>
            <person name="Babbage A."/>
            <person name="Nichol S."/>
            <person name="Hunt M."/>
            <person name="Aslett M.A."/>
            <person name="De Silva N."/>
            <person name="Velarde G.S."/>
            <person name="Anderson T.J."/>
            <person name="Clark R.C."/>
            <person name="Davidson C."/>
            <person name="Dillon G.P."/>
            <person name="Holroyd N.E."/>
            <person name="LoVerde P.T."/>
            <person name="Lloyd C."/>
            <person name="McQuillan J."/>
            <person name="Oliveira G."/>
            <person name="Otto T.D."/>
            <person name="Parker-Manuel S.J."/>
            <person name="Quail M.A."/>
            <person name="Wilson R.A."/>
            <person name="Zerlotini A."/>
            <person name="Dunne D.W."/>
            <person name="Berriman M."/>
        </authorList>
    </citation>
    <scope>NUCLEOTIDE SEQUENCE [LARGE SCALE GENOMIC DNA]</scope>
    <source>
        <strain evidence="2">Puerto Rican</strain>
    </source>
</reference>
<dbReference type="WBParaSite" id="Smp_334570.1">
    <property type="protein sequence ID" value="Smp_334570.1"/>
    <property type="gene ID" value="Smp_334570"/>
</dbReference>
<keyword evidence="2" id="KW-1185">Reference proteome</keyword>
<feature type="transmembrane region" description="Helical" evidence="1">
    <location>
        <begin position="146"/>
        <end position="166"/>
    </location>
</feature>
<sequence length="772" mass="89979">MYLTNFQYELLHQFKLLGQLMAPFEDGVLKDSKYKIDNNNNNNVNSIMSGSLSNRYIQNDEISRYSDEWMLGTEGSISVNSSDIYINDPMYKRQSSNHSSTNSIISTTLTNPSQIQQPLNQDQLYLSMINPSQFYTQFKVYLVFKFIVYSLVCINILLSLICLYAMDSSMIQFKSKFTDNTLKQTQNTFENVIMNEINQLSITAEEIIQSLLEAYQLSPVIKSAESISHSINETVTASEIIYVKQKTLQQDVNSYIGELRGYANILNKTLDSICETFNESTLEKVACRQLQFNNSILFINVDTKLFEFESSSILIFLINNLNINLNLITDQFDLIQNLLNNKKDEVIQNMKSSFDLNYYFNIFTSLWLLLQENIIDQLNSYLTINKQNEIHNTIKLINDLISIMSYIMIILLLLLITFLLIYYLILNLYLKYQLSIIINNNNNNNLINNLINFIDFSIPNNIYSTIRYKCQRTIINNNNNKTNYNYSLIKLLNYTQIIDFNKILYSSIIQQKINDAVNSSIDKIINMNLEEIIPSDLDSLTSIARKLSVYLDGKDYKPTIQEILHFISIQSNIINYLNEINNFQQSSKNFFNLINIIEQINKSLINYNQITKSIKPLINLFEKLEFNKNLTKQFDQIINGLNNFKNLSSDRQKLKETIRPIFNSTIQSLLNQTSLLLNYEFEQLFANILPCDNLNKILMILLNLFCDSTHSIVLCLGSFIFIISISYFLLMVTLCIFVIYSRRHIELLMYTKWENIPLYDSVKLCYNLLEYN</sequence>
<dbReference type="InParanoid" id="A0A5K4F8D9"/>
<keyword evidence="1" id="KW-1133">Transmembrane helix</keyword>
<dbReference type="Proteomes" id="UP000008854">
    <property type="component" value="Unassembled WGS sequence"/>
</dbReference>
<organism evidence="2 3">
    <name type="scientific">Schistosoma mansoni</name>
    <name type="common">Blood fluke</name>
    <dbReference type="NCBI Taxonomy" id="6183"/>
    <lineage>
        <taxon>Eukaryota</taxon>
        <taxon>Metazoa</taxon>
        <taxon>Spiralia</taxon>
        <taxon>Lophotrochozoa</taxon>
        <taxon>Platyhelminthes</taxon>
        <taxon>Trematoda</taxon>
        <taxon>Digenea</taxon>
        <taxon>Strigeidida</taxon>
        <taxon>Schistosomatoidea</taxon>
        <taxon>Schistosomatidae</taxon>
        <taxon>Schistosoma</taxon>
    </lineage>
</organism>
<name>A0A5K4F8D9_SCHMA</name>
<protein>
    <submittedName>
        <fullName evidence="3">Transmembrane protein</fullName>
    </submittedName>
</protein>
<accession>A0A5K4F8D9</accession>
<keyword evidence="1" id="KW-0472">Membrane</keyword>
<feature type="transmembrane region" description="Helical" evidence="1">
    <location>
        <begin position="711"/>
        <end position="740"/>
    </location>
</feature>
<evidence type="ECO:0000313" key="2">
    <source>
        <dbReference type="Proteomes" id="UP000008854"/>
    </source>
</evidence>
<dbReference type="AlphaFoldDB" id="A0A5K4F8D9"/>
<evidence type="ECO:0000256" key="1">
    <source>
        <dbReference type="SAM" id="Phobius"/>
    </source>
</evidence>
<evidence type="ECO:0000313" key="3">
    <source>
        <dbReference type="WBParaSite" id="Smp_334570.1"/>
    </source>
</evidence>
<reference evidence="3" key="2">
    <citation type="submission" date="2019-11" db="UniProtKB">
        <authorList>
            <consortium name="WormBaseParasite"/>
        </authorList>
    </citation>
    <scope>IDENTIFICATION</scope>
    <source>
        <strain evidence="3">Puerto Rican</strain>
    </source>
</reference>
<proteinExistence type="predicted"/>